<accession>A0ABW0W963</accession>
<dbReference type="EMBL" id="JBHSOW010000137">
    <property type="protein sequence ID" value="MFC5653822.1"/>
    <property type="molecule type" value="Genomic_DNA"/>
</dbReference>
<dbReference type="PANTHER" id="PTHR43498:SF1">
    <property type="entry name" value="COB--COM HETERODISULFIDE REDUCTASE IRON-SULFUR SUBUNIT A"/>
    <property type="match status" value="1"/>
</dbReference>
<keyword evidence="1" id="KW-0004">4Fe-4S</keyword>
<proteinExistence type="predicted"/>
<dbReference type="RefSeq" id="WP_379192770.1">
    <property type="nucleotide sequence ID" value="NZ_JBHSOW010000137.1"/>
</dbReference>
<dbReference type="InterPro" id="IPR036188">
    <property type="entry name" value="FAD/NAD-bd_sf"/>
</dbReference>
<dbReference type="InterPro" id="IPR039650">
    <property type="entry name" value="HdrA-like"/>
</dbReference>
<gene>
    <name evidence="6" type="ORF">ACFPYJ_32875</name>
</gene>
<dbReference type="GO" id="GO:0016491">
    <property type="term" value="F:oxidoreductase activity"/>
    <property type="evidence" value="ECO:0007669"/>
    <property type="project" value="UniProtKB-KW"/>
</dbReference>
<evidence type="ECO:0000256" key="2">
    <source>
        <dbReference type="ARBA" id="ARBA00022723"/>
    </source>
</evidence>
<evidence type="ECO:0000256" key="3">
    <source>
        <dbReference type="ARBA" id="ARBA00023002"/>
    </source>
</evidence>
<sequence length="428" mass="45986">MIKAHTEATDVLVLGGGAAGVIAAAAAARNGAKVLLVESQNCLGGSRTATGVDTFYGFFTPGEKPRKVVAGIPDEIVSRLQRENKLFERQNTYGAGTGLTYDVEALKIAYEDLVQNAGCQLLFHTTACHVEAADDRVNSIWLANKAGLTEVKTKYVVDTTGDADIVARAGGAFNGGSASEPNQSLSTIFFMGNVDLEKAKTVSHQRMVELMQEANKSGEFRLPREDGSYHRTPNPGVIQANMVRVKDIDATDPYSLTKAEIEGRKQVQQYVHFLKSKINGFESAFLISTSQYIGVRETRKIEGLYKLTEEDVTSGRHFPDAIACCGAPVEDHHPGEGTRWVYVADGGHYHIPYRALVPQRLKNVIVAGRCLSATHGAQASARNSAQAMAMGQAAGTAAAIAAAAGCDFAELDIGRLRRTLIEQQAIID</sequence>
<dbReference type="EC" id="1.-.-.-" evidence="6"/>
<organism evidence="6 7">
    <name type="scientific">Paenibacillus solisilvae</name>
    <dbReference type="NCBI Taxonomy" id="2486751"/>
    <lineage>
        <taxon>Bacteria</taxon>
        <taxon>Bacillati</taxon>
        <taxon>Bacillota</taxon>
        <taxon>Bacilli</taxon>
        <taxon>Bacillales</taxon>
        <taxon>Paenibacillaceae</taxon>
        <taxon>Paenibacillus</taxon>
    </lineage>
</organism>
<keyword evidence="5" id="KW-0411">Iron-sulfur</keyword>
<evidence type="ECO:0000313" key="6">
    <source>
        <dbReference type="EMBL" id="MFC5653822.1"/>
    </source>
</evidence>
<keyword evidence="3 6" id="KW-0560">Oxidoreductase</keyword>
<dbReference type="SUPFAM" id="SSF51905">
    <property type="entry name" value="FAD/NAD(P)-binding domain"/>
    <property type="match status" value="1"/>
</dbReference>
<dbReference type="Gene3D" id="3.50.50.60">
    <property type="entry name" value="FAD/NAD(P)-binding domain"/>
    <property type="match status" value="1"/>
</dbReference>
<comment type="caution">
    <text evidence="6">The sequence shown here is derived from an EMBL/GenBank/DDBJ whole genome shotgun (WGS) entry which is preliminary data.</text>
</comment>
<dbReference type="PANTHER" id="PTHR43498">
    <property type="entry name" value="FERREDOXIN:COB-COM HETERODISULFIDE REDUCTASE SUBUNIT A"/>
    <property type="match status" value="1"/>
</dbReference>
<keyword evidence="7" id="KW-1185">Reference proteome</keyword>
<evidence type="ECO:0000313" key="7">
    <source>
        <dbReference type="Proteomes" id="UP001596047"/>
    </source>
</evidence>
<evidence type="ECO:0000256" key="4">
    <source>
        <dbReference type="ARBA" id="ARBA00023004"/>
    </source>
</evidence>
<dbReference type="Pfam" id="PF12831">
    <property type="entry name" value="FAD_oxidored"/>
    <property type="match status" value="1"/>
</dbReference>
<evidence type="ECO:0000256" key="5">
    <source>
        <dbReference type="ARBA" id="ARBA00023014"/>
    </source>
</evidence>
<name>A0ABW0W963_9BACL</name>
<keyword evidence="4" id="KW-0408">Iron</keyword>
<protein>
    <submittedName>
        <fullName evidence="6">FAD-dependent oxidoreductase</fullName>
        <ecNumber evidence="6">1.-.-.-</ecNumber>
    </submittedName>
</protein>
<keyword evidence="2" id="KW-0479">Metal-binding</keyword>
<evidence type="ECO:0000256" key="1">
    <source>
        <dbReference type="ARBA" id="ARBA00022485"/>
    </source>
</evidence>
<dbReference type="Proteomes" id="UP001596047">
    <property type="component" value="Unassembled WGS sequence"/>
</dbReference>
<reference evidence="7" key="1">
    <citation type="journal article" date="2019" name="Int. J. Syst. Evol. Microbiol.">
        <title>The Global Catalogue of Microorganisms (GCM) 10K type strain sequencing project: providing services to taxonomists for standard genome sequencing and annotation.</title>
        <authorList>
            <consortium name="The Broad Institute Genomics Platform"/>
            <consortium name="The Broad Institute Genome Sequencing Center for Infectious Disease"/>
            <person name="Wu L."/>
            <person name="Ma J."/>
        </authorList>
    </citation>
    <scope>NUCLEOTIDE SEQUENCE [LARGE SCALE GENOMIC DNA]</scope>
    <source>
        <strain evidence="7">CGMCC 1.3240</strain>
    </source>
</reference>